<dbReference type="Pfam" id="PF15979">
    <property type="entry name" value="Glyco_hydro_115"/>
    <property type="match status" value="1"/>
</dbReference>
<evidence type="ECO:0000259" key="2">
    <source>
        <dbReference type="Pfam" id="PF17829"/>
    </source>
</evidence>
<dbReference type="Gene3D" id="1.20.58.2150">
    <property type="match status" value="1"/>
</dbReference>
<dbReference type="InterPro" id="IPR041437">
    <property type="entry name" value="GH115_C"/>
</dbReference>
<keyword evidence="4" id="KW-1185">Reference proteome</keyword>
<sequence length="935" mass="105967">MFIQSISIKSSLFFFAIVLIFSSTDLVAQNISVSQNTEAGAFKLIGGTTAAQLVIDAEDYEGVHIAVENLQKDIERVSSIKPELAETFKGSGGVIIGTLGKSKYLDELIVSGKLNPDSIKNKWEAFTIQQIDGNLVIAGSDKRGTIYGVYTLSEKIGVSPWYWWADVPVKKSKELYITSKSFTDMGPKVQYRGIFINDEAPALSGWVGENFGSFNHEFYEHVFELILRLKGNYLWPAMWGRAFYDDDPQNPIEAEKYGVVIGTSHHEPLMRAHAEWDKYGVGDWNYTTNAETLRDFWKKGIERMDTNESIVTVGMRGDGDEPMTEGTAIELLEGIVKDQRDIIEAVTQKPANETPQLWALYKEVQDYYDQGMRVPDDVTLLLADDNWGNIRKLPNPEEGERAGGYGIYYHFDYVGGPRNYKWLNTNQISRVYEQMSLAYAYNARKIWIVNVGDIKPMEYPTSFFLDYAWNPEKFDLKDLANYPKKWAAAQFGDTYASEIAELLQTYSTLASRRKPELLSPETFSLTYSNEAGTILEEYKNLEEKALAIKDKLDVVYQSAYYQLVLFPIEAMANLNRLYIATAKNKLYAKQGRNTTNQYSDLVQELFENDKALTEAYHSLNDSKWNHFMDQTHIGYTYWQEPRKNTKPETNTIEIPQTGKLGIVTSGTTAFYPKVNTLEILPFDQSHTVQQITLFNTGVDDLDFKLNKLPKWLTANLKKGSFSEEQVIELKLNLKKLPQEPVTTSFSIKSVDQEAEIRVSYAPYSENATGFLAYNGMLTIPADGFVKNTGWEVISDLGRQDIALRPEKRFSKEITNANTQLKYEFYTEQELKGTLTFYLSPTLDFKNQGGLAFKYQIDEGAVQVLNMHQDTSDNWGASVSNNATRVKTAVNLLPGNHTLKIFGKDPGVVVQQLVFKSPNNLQDTYLVPLTKKIATD</sequence>
<name>A0A4Q0P8U0_9FLAO</name>
<keyword evidence="1 3" id="KW-0378">Hydrolase</keyword>
<dbReference type="AlphaFoldDB" id="A0A4Q0P8U0"/>
<proteinExistence type="predicted"/>
<evidence type="ECO:0000313" key="3">
    <source>
        <dbReference type="EMBL" id="RXG22199.1"/>
    </source>
</evidence>
<dbReference type="PANTHER" id="PTHR37842:SF2">
    <property type="entry name" value="GYLCOSYL HYDROLASE 115 C-TERMINAL DOMAIN-CONTAINING PROTEIN"/>
    <property type="match status" value="1"/>
</dbReference>
<dbReference type="Pfam" id="PF17829">
    <property type="entry name" value="GH115_C"/>
    <property type="match status" value="1"/>
</dbReference>
<dbReference type="Proteomes" id="UP000289859">
    <property type="component" value="Unassembled WGS sequence"/>
</dbReference>
<reference evidence="3 4" key="1">
    <citation type="submission" date="2018-07" db="EMBL/GenBank/DDBJ databases">
        <title>Leeuwenhoekiella genomics.</title>
        <authorList>
            <person name="Tahon G."/>
            <person name="Willems A."/>
        </authorList>
    </citation>
    <scope>NUCLEOTIDE SEQUENCE [LARGE SCALE GENOMIC DNA]</scope>
    <source>
        <strain evidence="3 4">LMG 29608</strain>
    </source>
</reference>
<dbReference type="Gene3D" id="2.60.120.1620">
    <property type="match status" value="1"/>
</dbReference>
<gene>
    <name evidence="3" type="ORF">DSM02_1798</name>
</gene>
<dbReference type="GO" id="GO:0016787">
    <property type="term" value="F:hydrolase activity"/>
    <property type="evidence" value="ECO:0007669"/>
    <property type="project" value="UniProtKB-KW"/>
</dbReference>
<dbReference type="GO" id="GO:0005975">
    <property type="term" value="P:carbohydrate metabolic process"/>
    <property type="evidence" value="ECO:0007669"/>
    <property type="project" value="UniProtKB-ARBA"/>
</dbReference>
<dbReference type="EMBL" id="QOVK01000006">
    <property type="protein sequence ID" value="RXG22199.1"/>
    <property type="molecule type" value="Genomic_DNA"/>
</dbReference>
<dbReference type="Gene3D" id="3.20.20.520">
    <property type="entry name" value="Glycosyl hydrolase family 115"/>
    <property type="match status" value="1"/>
</dbReference>
<accession>A0A4Q0P8U0</accession>
<organism evidence="3 4">
    <name type="scientific">Leeuwenhoekiella polynyae</name>
    <dbReference type="NCBI Taxonomy" id="1550906"/>
    <lineage>
        <taxon>Bacteria</taxon>
        <taxon>Pseudomonadati</taxon>
        <taxon>Bacteroidota</taxon>
        <taxon>Flavobacteriia</taxon>
        <taxon>Flavobacteriales</taxon>
        <taxon>Flavobacteriaceae</taxon>
        <taxon>Leeuwenhoekiella</taxon>
    </lineage>
</organism>
<evidence type="ECO:0000256" key="1">
    <source>
        <dbReference type="ARBA" id="ARBA00022801"/>
    </source>
</evidence>
<dbReference type="InterPro" id="IPR029018">
    <property type="entry name" value="Hex-like_dom2"/>
</dbReference>
<dbReference type="InterPro" id="IPR042301">
    <property type="entry name" value="GH115_sf"/>
</dbReference>
<dbReference type="SUPFAM" id="SSF55545">
    <property type="entry name" value="beta-N-acetylhexosaminidase-like domain"/>
    <property type="match status" value="1"/>
</dbReference>
<evidence type="ECO:0000313" key="4">
    <source>
        <dbReference type="Proteomes" id="UP000289859"/>
    </source>
</evidence>
<dbReference type="Gene3D" id="3.30.379.10">
    <property type="entry name" value="Chitobiase/beta-hexosaminidase domain 2-like"/>
    <property type="match status" value="1"/>
</dbReference>
<protein>
    <submittedName>
        <fullName evidence="3">Glycosyl hydrolase family 67</fullName>
    </submittedName>
</protein>
<dbReference type="PANTHER" id="PTHR37842">
    <property type="match status" value="1"/>
</dbReference>
<dbReference type="RefSeq" id="WP_240674013.1">
    <property type="nucleotide sequence ID" value="NZ_JBHUOO010000046.1"/>
</dbReference>
<comment type="caution">
    <text evidence="3">The sequence shown here is derived from an EMBL/GenBank/DDBJ whole genome shotgun (WGS) entry which is preliminary data.</text>
</comment>
<feature type="domain" description="Gylcosyl hydrolase 115 C-terminal" evidence="2">
    <location>
        <begin position="769"/>
        <end position="927"/>
    </location>
</feature>
<dbReference type="InterPro" id="IPR031924">
    <property type="entry name" value="GH115"/>
</dbReference>